<evidence type="ECO:0000313" key="2">
    <source>
        <dbReference type="Proteomes" id="UP000091857"/>
    </source>
</evidence>
<sequence length="183" mass="20526">MGKSLPFTGKFQELTKIVSSHHPKRSKVAPVTPLRPREVRFDSELLKVKKMEDGSLCIDGQNRVPLSHVVSECTKRWFQDTLREAKAGDIAMQVLVGQMYCSGYGVHKNAQKGREWINRASKGRTSAWKVSNEHPGVHTLLLGQILDYFSLCLIDFYLNSLGYNASDSDSDEAKGDANRNKNT</sequence>
<dbReference type="EMBL" id="CM004393">
    <property type="protein sequence ID" value="KAG8651520.1"/>
    <property type="molecule type" value="Genomic_DNA"/>
</dbReference>
<keyword evidence="2" id="KW-1185">Reference proteome</keyword>
<reference evidence="2" key="1">
    <citation type="journal article" date="2016" name="Nat. Biotechnol.">
        <title>Sequencing wild and cultivated cassava and related species reveals extensive interspecific hybridization and genetic diversity.</title>
        <authorList>
            <person name="Bredeson J.V."/>
            <person name="Lyons J.B."/>
            <person name="Prochnik S.E."/>
            <person name="Wu G.A."/>
            <person name="Ha C.M."/>
            <person name="Edsinger-Gonzales E."/>
            <person name="Grimwood J."/>
            <person name="Schmutz J."/>
            <person name="Rabbi I.Y."/>
            <person name="Egesi C."/>
            <person name="Nauluvula P."/>
            <person name="Lebot V."/>
            <person name="Ndunguru J."/>
            <person name="Mkamilo G."/>
            <person name="Bart R.S."/>
            <person name="Setter T.L."/>
            <person name="Gleadow R.M."/>
            <person name="Kulakow P."/>
            <person name="Ferguson M.E."/>
            <person name="Rounsley S."/>
            <person name="Rokhsar D.S."/>
        </authorList>
    </citation>
    <scope>NUCLEOTIDE SEQUENCE [LARGE SCALE GENOMIC DNA]</scope>
    <source>
        <strain evidence="2">cv. AM560-2</strain>
    </source>
</reference>
<dbReference type="Proteomes" id="UP000091857">
    <property type="component" value="Chromosome 7"/>
</dbReference>
<protein>
    <submittedName>
        <fullName evidence="1">Uncharacterized protein</fullName>
    </submittedName>
</protein>
<evidence type="ECO:0000313" key="1">
    <source>
        <dbReference type="EMBL" id="KAG8651520.1"/>
    </source>
</evidence>
<accession>A0ACB7HG58</accession>
<organism evidence="1 2">
    <name type="scientific">Manihot esculenta</name>
    <name type="common">Cassava</name>
    <name type="synonym">Jatropha manihot</name>
    <dbReference type="NCBI Taxonomy" id="3983"/>
    <lineage>
        <taxon>Eukaryota</taxon>
        <taxon>Viridiplantae</taxon>
        <taxon>Streptophyta</taxon>
        <taxon>Embryophyta</taxon>
        <taxon>Tracheophyta</taxon>
        <taxon>Spermatophyta</taxon>
        <taxon>Magnoliopsida</taxon>
        <taxon>eudicotyledons</taxon>
        <taxon>Gunneridae</taxon>
        <taxon>Pentapetalae</taxon>
        <taxon>rosids</taxon>
        <taxon>fabids</taxon>
        <taxon>Malpighiales</taxon>
        <taxon>Euphorbiaceae</taxon>
        <taxon>Crotonoideae</taxon>
        <taxon>Manihoteae</taxon>
        <taxon>Manihot</taxon>
    </lineage>
</organism>
<comment type="caution">
    <text evidence="1">The sequence shown here is derived from an EMBL/GenBank/DDBJ whole genome shotgun (WGS) entry which is preliminary data.</text>
</comment>
<gene>
    <name evidence="1" type="ORF">MANES_07G136700v8</name>
</gene>
<proteinExistence type="predicted"/>
<name>A0ACB7HG58_MANES</name>